<evidence type="ECO:0000313" key="3">
    <source>
        <dbReference type="EMBL" id="ABJ82194.1"/>
    </source>
</evidence>
<dbReference type="HOGENOM" id="CLU_952834_0_0_0"/>
<evidence type="ECO:0000259" key="2">
    <source>
        <dbReference type="Pfam" id="PF07589"/>
    </source>
</evidence>
<proteinExistence type="predicted"/>
<accession>Q029T2</accession>
<dbReference type="KEGG" id="sus:Acid_1200"/>
<dbReference type="STRING" id="234267.Acid_1200"/>
<dbReference type="AlphaFoldDB" id="Q029T2"/>
<dbReference type="NCBIfam" id="TIGR02595">
    <property type="entry name" value="PEP_CTERM"/>
    <property type="match status" value="1"/>
</dbReference>
<dbReference type="InterPro" id="IPR013424">
    <property type="entry name" value="Ice-binding_C"/>
</dbReference>
<name>Q029T2_SOLUE</name>
<dbReference type="EMBL" id="CP000473">
    <property type="protein sequence ID" value="ABJ82194.1"/>
    <property type="molecule type" value="Genomic_DNA"/>
</dbReference>
<sequence precursor="true">MSSLGRVVFLVCFCAGMAFGDAVCTTGAEITGPATTFCVSDFGSSNAWYSSNPARTPLPNFNLLGDSEQFLNFTLASGGEISQFLSAFSVITPVTNVSGAEAKSTIGGSNITIDIDSKVINDNIKQTFTITNAGSAIITSMELVEYFHYFPFGSTNPTLGILSYMPVPTLEGPYVLGLWASGPGNGLVRDGGVCGGPGAGPGIGCTPPDHYMIGSPSAVLAAVANTGTTDLPGGQTVANMDSAGALSWRVSGLSLTNGQQQAFTIELVPEPATWAFMLIGGAVLASRRRRSS</sequence>
<feature type="domain" description="Ice-binding protein C-terminal" evidence="2">
    <location>
        <begin position="268"/>
        <end position="290"/>
    </location>
</feature>
<gene>
    <name evidence="3" type="ordered locus">Acid_1200</name>
</gene>
<keyword evidence="1" id="KW-0732">Signal</keyword>
<dbReference type="OrthoDB" id="7585624at2"/>
<dbReference type="InParanoid" id="Q029T2"/>
<feature type="chain" id="PRO_5004163277" description="Ice-binding protein C-terminal domain-containing protein" evidence="1">
    <location>
        <begin position="21"/>
        <end position="292"/>
    </location>
</feature>
<dbReference type="Pfam" id="PF07589">
    <property type="entry name" value="PEP-CTERM"/>
    <property type="match status" value="1"/>
</dbReference>
<reference evidence="3" key="1">
    <citation type="submission" date="2006-10" db="EMBL/GenBank/DDBJ databases">
        <title>Complete sequence of Solibacter usitatus Ellin6076.</title>
        <authorList>
            <consortium name="US DOE Joint Genome Institute"/>
            <person name="Copeland A."/>
            <person name="Lucas S."/>
            <person name="Lapidus A."/>
            <person name="Barry K."/>
            <person name="Detter J.C."/>
            <person name="Glavina del Rio T."/>
            <person name="Hammon N."/>
            <person name="Israni S."/>
            <person name="Dalin E."/>
            <person name="Tice H."/>
            <person name="Pitluck S."/>
            <person name="Thompson L.S."/>
            <person name="Brettin T."/>
            <person name="Bruce D."/>
            <person name="Han C."/>
            <person name="Tapia R."/>
            <person name="Gilna P."/>
            <person name="Schmutz J."/>
            <person name="Larimer F."/>
            <person name="Land M."/>
            <person name="Hauser L."/>
            <person name="Kyrpides N."/>
            <person name="Mikhailova N."/>
            <person name="Janssen P.H."/>
            <person name="Kuske C.R."/>
            <person name="Richardson P."/>
        </authorList>
    </citation>
    <scope>NUCLEOTIDE SEQUENCE</scope>
    <source>
        <strain evidence="3">Ellin6076</strain>
    </source>
</reference>
<feature type="signal peptide" evidence="1">
    <location>
        <begin position="1"/>
        <end position="20"/>
    </location>
</feature>
<evidence type="ECO:0000256" key="1">
    <source>
        <dbReference type="SAM" id="SignalP"/>
    </source>
</evidence>
<organism evidence="3">
    <name type="scientific">Solibacter usitatus (strain Ellin6076)</name>
    <dbReference type="NCBI Taxonomy" id="234267"/>
    <lineage>
        <taxon>Bacteria</taxon>
        <taxon>Pseudomonadati</taxon>
        <taxon>Acidobacteriota</taxon>
        <taxon>Terriglobia</taxon>
        <taxon>Bryobacterales</taxon>
        <taxon>Solibacteraceae</taxon>
        <taxon>Candidatus Solibacter</taxon>
    </lineage>
</organism>
<protein>
    <recommendedName>
        <fullName evidence="2">Ice-binding protein C-terminal domain-containing protein</fullName>
    </recommendedName>
</protein>